<dbReference type="InterPro" id="IPR036259">
    <property type="entry name" value="MFS_trans_sf"/>
</dbReference>
<evidence type="ECO:0000256" key="7">
    <source>
        <dbReference type="ARBA" id="ARBA00023136"/>
    </source>
</evidence>
<feature type="transmembrane region" description="Helical" evidence="8">
    <location>
        <begin position="277"/>
        <end position="299"/>
    </location>
</feature>
<comment type="subcellular location">
    <subcellularLocation>
        <location evidence="1">Cell inner membrane</location>
        <topology evidence="1">Multi-pass membrane protein</topology>
    </subcellularLocation>
</comment>
<dbReference type="AlphaFoldDB" id="A0A7K1FRP3"/>
<evidence type="ECO:0000256" key="1">
    <source>
        <dbReference type="ARBA" id="ARBA00004429"/>
    </source>
</evidence>
<feature type="transmembrane region" description="Helical" evidence="8">
    <location>
        <begin position="147"/>
        <end position="169"/>
    </location>
</feature>
<evidence type="ECO:0000259" key="9">
    <source>
        <dbReference type="PROSITE" id="PS50850"/>
    </source>
</evidence>
<feature type="transmembrane region" description="Helical" evidence="8">
    <location>
        <begin position="89"/>
        <end position="108"/>
    </location>
</feature>
<dbReference type="GO" id="GO:0022857">
    <property type="term" value="F:transmembrane transporter activity"/>
    <property type="evidence" value="ECO:0007669"/>
    <property type="project" value="InterPro"/>
</dbReference>
<evidence type="ECO:0000313" key="10">
    <source>
        <dbReference type="EMBL" id="MTD16817.1"/>
    </source>
</evidence>
<feature type="transmembrane region" description="Helical" evidence="8">
    <location>
        <begin position="24"/>
        <end position="46"/>
    </location>
</feature>
<dbReference type="InterPro" id="IPR020846">
    <property type="entry name" value="MFS_dom"/>
</dbReference>
<evidence type="ECO:0000256" key="2">
    <source>
        <dbReference type="ARBA" id="ARBA00007520"/>
    </source>
</evidence>
<feature type="domain" description="Major facilitator superfamily (MFS) profile" evidence="9">
    <location>
        <begin position="24"/>
        <end position="471"/>
    </location>
</feature>
<protein>
    <submittedName>
        <fullName evidence="10">MFS transporter</fullName>
    </submittedName>
</protein>
<keyword evidence="6 8" id="KW-1133">Transmembrane helix</keyword>
<keyword evidence="11" id="KW-1185">Reference proteome</keyword>
<evidence type="ECO:0000313" key="11">
    <source>
        <dbReference type="Proteomes" id="UP000460221"/>
    </source>
</evidence>
<evidence type="ECO:0000256" key="4">
    <source>
        <dbReference type="ARBA" id="ARBA00022475"/>
    </source>
</evidence>
<dbReference type="PANTHER" id="PTHR23501">
    <property type="entry name" value="MAJOR FACILITATOR SUPERFAMILY"/>
    <property type="match status" value="1"/>
</dbReference>
<feature type="transmembrane region" description="Helical" evidence="8">
    <location>
        <begin position="58"/>
        <end position="77"/>
    </location>
</feature>
<dbReference type="EMBL" id="WLYK01000011">
    <property type="protein sequence ID" value="MTD16817.1"/>
    <property type="molecule type" value="Genomic_DNA"/>
</dbReference>
<comment type="caution">
    <text evidence="10">The sequence shown here is derived from an EMBL/GenBank/DDBJ whole genome shotgun (WGS) entry which is preliminary data.</text>
</comment>
<feature type="transmembrane region" description="Helical" evidence="8">
    <location>
        <begin position="311"/>
        <end position="332"/>
    </location>
</feature>
<feature type="transmembrane region" description="Helical" evidence="8">
    <location>
        <begin position="209"/>
        <end position="229"/>
    </location>
</feature>
<dbReference type="Gene3D" id="1.20.1250.20">
    <property type="entry name" value="MFS general substrate transporter like domains"/>
    <property type="match status" value="1"/>
</dbReference>
<evidence type="ECO:0000256" key="3">
    <source>
        <dbReference type="ARBA" id="ARBA00022448"/>
    </source>
</evidence>
<feature type="transmembrane region" description="Helical" evidence="8">
    <location>
        <begin position="444"/>
        <end position="466"/>
    </location>
</feature>
<dbReference type="SUPFAM" id="SSF103473">
    <property type="entry name" value="MFS general substrate transporter"/>
    <property type="match status" value="1"/>
</dbReference>
<sequence>MSAPSKAVPVDRASVGLRSERGPVLLSLMVAMSVVALDSTIIATAVPSVVASLGGLSQFPWLFSAYLLAQAISIPIYGKYADVIGRKPIVLTGIALFLIGSIGAGVAWDMTALIVFRAVQGLGAGAVQPMSMTIVGDLYTLRERAKVQGYLASVWGMSAVVGPALGGVFSEWVSWRWIFLINIPLCLLAGWMLWARLHEKVQPRDRKPVDLGGAFLLTIGCGLIVLGLLEGGQSWAWGSPVGIGVFVVGAVLLVVFGIVERHAADPVLPLWVIRRPLLVSAGMTSLVLGAVTLGFSSYIPTFAQTSLGAGPLAAGFALATLTIGWPIAASLAGRMYLRLGFRVTALIGATIAVIGTGLTLTLDIDASLWHIAAFCFVIGLGLGWVANPTLISAQNSVGWSDRGVVTGTNMFARSLGSAIGVAIFGAAANSVLDGRTDGPAVADATWTVLLLVAIFAVIMLVSAFGLPKRADTVERANA</sequence>
<dbReference type="PROSITE" id="PS50850">
    <property type="entry name" value="MFS"/>
    <property type="match status" value="1"/>
</dbReference>
<feature type="transmembrane region" description="Helical" evidence="8">
    <location>
        <begin position="175"/>
        <end position="197"/>
    </location>
</feature>
<evidence type="ECO:0000256" key="6">
    <source>
        <dbReference type="ARBA" id="ARBA00022989"/>
    </source>
</evidence>
<dbReference type="CDD" id="cd17502">
    <property type="entry name" value="MFS_Azr1_MDR_like"/>
    <property type="match status" value="1"/>
</dbReference>
<feature type="transmembrane region" description="Helical" evidence="8">
    <location>
        <begin position="411"/>
        <end position="432"/>
    </location>
</feature>
<evidence type="ECO:0000256" key="8">
    <source>
        <dbReference type="SAM" id="Phobius"/>
    </source>
</evidence>
<dbReference type="PRINTS" id="PR01036">
    <property type="entry name" value="TCRTETB"/>
</dbReference>
<keyword evidence="3" id="KW-0813">Transport</keyword>
<dbReference type="Proteomes" id="UP000460221">
    <property type="component" value="Unassembled WGS sequence"/>
</dbReference>
<keyword evidence="4" id="KW-1003">Cell membrane</keyword>
<feature type="transmembrane region" description="Helical" evidence="8">
    <location>
        <begin position="339"/>
        <end position="362"/>
    </location>
</feature>
<keyword evidence="7 8" id="KW-0472">Membrane</keyword>
<feature type="transmembrane region" description="Helical" evidence="8">
    <location>
        <begin position="235"/>
        <end position="256"/>
    </location>
</feature>
<proteinExistence type="inferred from homology"/>
<name>A0A7K1FRP3_9ACTN</name>
<feature type="transmembrane region" description="Helical" evidence="8">
    <location>
        <begin position="114"/>
        <end position="135"/>
    </location>
</feature>
<dbReference type="PANTHER" id="PTHR23501:SF191">
    <property type="entry name" value="VACUOLAR BASIC AMINO ACID TRANSPORTER 4"/>
    <property type="match status" value="1"/>
</dbReference>
<feature type="transmembrane region" description="Helical" evidence="8">
    <location>
        <begin position="368"/>
        <end position="390"/>
    </location>
</feature>
<accession>A0A7K1FRP3</accession>
<reference evidence="10 11" key="1">
    <citation type="submission" date="2019-11" db="EMBL/GenBank/DDBJ databases">
        <authorList>
            <person name="Jiang L.-Q."/>
        </authorList>
    </citation>
    <scope>NUCLEOTIDE SEQUENCE [LARGE SCALE GENOMIC DNA]</scope>
    <source>
        <strain evidence="10 11">YIM 132087</strain>
    </source>
</reference>
<comment type="similarity">
    <text evidence="2">Belongs to the major facilitator superfamily. TCR/Tet family.</text>
</comment>
<dbReference type="Gene3D" id="1.20.1720.10">
    <property type="entry name" value="Multidrug resistance protein D"/>
    <property type="match status" value="1"/>
</dbReference>
<dbReference type="InterPro" id="IPR011701">
    <property type="entry name" value="MFS"/>
</dbReference>
<dbReference type="GO" id="GO:0005886">
    <property type="term" value="C:plasma membrane"/>
    <property type="evidence" value="ECO:0007669"/>
    <property type="project" value="UniProtKB-SubCell"/>
</dbReference>
<evidence type="ECO:0000256" key="5">
    <source>
        <dbReference type="ARBA" id="ARBA00022692"/>
    </source>
</evidence>
<dbReference type="FunFam" id="1.20.1720.10:FF:000004">
    <property type="entry name" value="EmrB/QacA family drug resistance transporter"/>
    <property type="match status" value="1"/>
</dbReference>
<dbReference type="Pfam" id="PF07690">
    <property type="entry name" value="MFS_1"/>
    <property type="match status" value="1"/>
</dbReference>
<organism evidence="10 11">
    <name type="scientific">Nakamurella alba</name>
    <dbReference type="NCBI Taxonomy" id="2665158"/>
    <lineage>
        <taxon>Bacteria</taxon>
        <taxon>Bacillati</taxon>
        <taxon>Actinomycetota</taxon>
        <taxon>Actinomycetes</taxon>
        <taxon>Nakamurellales</taxon>
        <taxon>Nakamurellaceae</taxon>
        <taxon>Nakamurella</taxon>
    </lineage>
</organism>
<dbReference type="RefSeq" id="WP_154770784.1">
    <property type="nucleotide sequence ID" value="NZ_WLYK01000011.1"/>
</dbReference>
<gene>
    <name evidence="10" type="ORF">GIS00_23060</name>
</gene>
<keyword evidence="5 8" id="KW-0812">Transmembrane</keyword>